<dbReference type="RefSeq" id="XP_042995700.1">
    <property type="nucleotide sequence ID" value="XM_043139766.1"/>
</dbReference>
<dbReference type="GeneID" id="66063046"/>
<reference evidence="2" key="1">
    <citation type="submission" date="2020-03" db="EMBL/GenBank/DDBJ databases">
        <title>A mixture of massive structural variations and highly conserved coding sequences in Ustilaginoidea virens genome.</title>
        <authorList>
            <person name="Zhang K."/>
            <person name="Zhao Z."/>
            <person name="Zhang Z."/>
            <person name="Li Y."/>
            <person name="Hsiang T."/>
            <person name="Sun W."/>
        </authorList>
    </citation>
    <scope>NUCLEOTIDE SEQUENCE</scope>
    <source>
        <strain evidence="2">UV-8b</strain>
    </source>
</reference>
<dbReference type="EMBL" id="CP072754">
    <property type="protein sequence ID" value="QUC18027.1"/>
    <property type="molecule type" value="Genomic_DNA"/>
</dbReference>
<dbReference type="Proteomes" id="UP000027002">
    <property type="component" value="Chromosome 2"/>
</dbReference>
<evidence type="ECO:0000256" key="1">
    <source>
        <dbReference type="SAM" id="MobiDB-lite"/>
    </source>
</evidence>
<feature type="region of interest" description="Disordered" evidence="1">
    <location>
        <begin position="124"/>
        <end position="143"/>
    </location>
</feature>
<dbReference type="AlphaFoldDB" id="A0A8E5HMG9"/>
<accession>A0A8E5HMG9</accession>
<feature type="compositionally biased region" description="Polar residues" evidence="1">
    <location>
        <begin position="124"/>
        <end position="135"/>
    </location>
</feature>
<feature type="region of interest" description="Disordered" evidence="1">
    <location>
        <begin position="179"/>
        <end position="206"/>
    </location>
</feature>
<evidence type="ECO:0000313" key="2">
    <source>
        <dbReference type="EMBL" id="QUC18027.1"/>
    </source>
</evidence>
<evidence type="ECO:0000313" key="3">
    <source>
        <dbReference type="Proteomes" id="UP000027002"/>
    </source>
</evidence>
<proteinExistence type="predicted"/>
<dbReference type="KEGG" id="uvi:66063046"/>
<sequence>MKGILKAASSGGAAEGAFCRESAAGQGQFWARADQRQAADVDMMRAGVPAKAREDILAKKKAEWMRQQRGEQLDPHAAVKFSNQPAQVRVIPPADVVDASAEREKERAVRPVKGPDPYRTMSFLSLSPPKYSTSKPAEGRAVHERSAVKTLRITHPYPYPYADFTSKLDVQKSVQIMAEEDRRRRRPGSPCARGKQPAEHCWQRPNFGMGRPDRQLAWYLRFRYMGRALRQTR</sequence>
<gene>
    <name evidence="2" type="ORF">UV8b_02268</name>
</gene>
<protein>
    <submittedName>
        <fullName evidence="2">Uncharacterized protein</fullName>
    </submittedName>
</protein>
<name>A0A8E5HMG9_USTVR</name>
<organism evidence="2 3">
    <name type="scientific">Ustilaginoidea virens</name>
    <name type="common">Rice false smut fungus</name>
    <name type="synonym">Villosiclava virens</name>
    <dbReference type="NCBI Taxonomy" id="1159556"/>
    <lineage>
        <taxon>Eukaryota</taxon>
        <taxon>Fungi</taxon>
        <taxon>Dikarya</taxon>
        <taxon>Ascomycota</taxon>
        <taxon>Pezizomycotina</taxon>
        <taxon>Sordariomycetes</taxon>
        <taxon>Hypocreomycetidae</taxon>
        <taxon>Hypocreales</taxon>
        <taxon>Clavicipitaceae</taxon>
        <taxon>Ustilaginoidea</taxon>
    </lineage>
</organism>
<keyword evidence="3" id="KW-1185">Reference proteome</keyword>